<dbReference type="PROSITE" id="PS01152">
    <property type="entry name" value="HESB"/>
    <property type="match status" value="1"/>
</dbReference>
<evidence type="ECO:0008006" key="2">
    <source>
        <dbReference type="Google" id="ProtNLM"/>
    </source>
</evidence>
<gene>
    <name evidence="1" type="ORF">METZ01_LOCUS194664</name>
</gene>
<dbReference type="InterPro" id="IPR017870">
    <property type="entry name" value="FeS_cluster_insertion_CS"/>
</dbReference>
<protein>
    <recommendedName>
        <fullName evidence="2">FeS cluster biogenesis domain-containing protein</fullName>
    </recommendedName>
</protein>
<dbReference type="InterPro" id="IPR035903">
    <property type="entry name" value="HesB-like_dom_sf"/>
</dbReference>
<proteinExistence type="predicted"/>
<evidence type="ECO:0000313" key="1">
    <source>
        <dbReference type="EMBL" id="SVB41810.1"/>
    </source>
</evidence>
<sequence length="41" mass="4658">MYELYVIGMELDYRYDDFESAFVFNNPKATSSCGCGTSFSV</sequence>
<name>A0A382DTQ4_9ZZZZ</name>
<dbReference type="AlphaFoldDB" id="A0A382DTQ4"/>
<accession>A0A382DTQ4</accession>
<dbReference type="SUPFAM" id="SSF89360">
    <property type="entry name" value="HesB-like domain"/>
    <property type="match status" value="1"/>
</dbReference>
<dbReference type="Gene3D" id="2.60.300.12">
    <property type="entry name" value="HesB-like domain"/>
    <property type="match status" value="1"/>
</dbReference>
<dbReference type="EMBL" id="UINC01041061">
    <property type="protein sequence ID" value="SVB41810.1"/>
    <property type="molecule type" value="Genomic_DNA"/>
</dbReference>
<organism evidence="1">
    <name type="scientific">marine metagenome</name>
    <dbReference type="NCBI Taxonomy" id="408172"/>
    <lineage>
        <taxon>unclassified sequences</taxon>
        <taxon>metagenomes</taxon>
        <taxon>ecological metagenomes</taxon>
    </lineage>
</organism>
<reference evidence="1" key="1">
    <citation type="submission" date="2018-05" db="EMBL/GenBank/DDBJ databases">
        <authorList>
            <person name="Lanie J.A."/>
            <person name="Ng W.-L."/>
            <person name="Kazmierczak K.M."/>
            <person name="Andrzejewski T.M."/>
            <person name="Davidsen T.M."/>
            <person name="Wayne K.J."/>
            <person name="Tettelin H."/>
            <person name="Glass J.I."/>
            <person name="Rusch D."/>
            <person name="Podicherti R."/>
            <person name="Tsui H.-C.T."/>
            <person name="Winkler M.E."/>
        </authorList>
    </citation>
    <scope>NUCLEOTIDE SEQUENCE</scope>
</reference>